<evidence type="ECO:0000259" key="10">
    <source>
        <dbReference type="PROSITE" id="PS50240"/>
    </source>
</evidence>
<comment type="subcellular location">
    <subcellularLocation>
        <location evidence="1">Secreted</location>
        <location evidence="1">Extracellular space</location>
    </subcellularLocation>
</comment>
<evidence type="ECO:0000313" key="12">
    <source>
        <dbReference type="EMBL" id="KMQ86843.1"/>
    </source>
</evidence>
<evidence type="ECO:0000256" key="9">
    <source>
        <dbReference type="RuleBase" id="RU363034"/>
    </source>
</evidence>
<evidence type="ECO:0000256" key="1">
    <source>
        <dbReference type="ARBA" id="ARBA00004239"/>
    </source>
</evidence>
<evidence type="ECO:0000256" key="8">
    <source>
        <dbReference type="ARBA" id="ARBA00044036"/>
    </source>
</evidence>
<dbReference type="Gene3D" id="2.40.10.10">
    <property type="entry name" value="Trypsin-like serine proteases"/>
    <property type="match status" value="1"/>
</dbReference>
<dbReference type="InterPro" id="IPR009003">
    <property type="entry name" value="Peptidase_S1_PA"/>
</dbReference>
<organism evidence="12 13">
    <name type="scientific">Lasius niger</name>
    <name type="common">Black garden ant</name>
    <dbReference type="NCBI Taxonomy" id="67767"/>
    <lineage>
        <taxon>Eukaryota</taxon>
        <taxon>Metazoa</taxon>
        <taxon>Ecdysozoa</taxon>
        <taxon>Arthropoda</taxon>
        <taxon>Hexapoda</taxon>
        <taxon>Insecta</taxon>
        <taxon>Pterygota</taxon>
        <taxon>Neoptera</taxon>
        <taxon>Endopterygota</taxon>
        <taxon>Hymenoptera</taxon>
        <taxon>Apocrita</taxon>
        <taxon>Aculeata</taxon>
        <taxon>Formicoidea</taxon>
        <taxon>Formicidae</taxon>
        <taxon>Formicinae</taxon>
        <taxon>Lasius</taxon>
        <taxon>Lasius</taxon>
    </lineage>
</organism>
<dbReference type="InterPro" id="IPR018114">
    <property type="entry name" value="TRYPSIN_HIS"/>
</dbReference>
<dbReference type="EMBL" id="LBMM01011433">
    <property type="protein sequence ID" value="KMQ86843.1"/>
    <property type="molecule type" value="Genomic_DNA"/>
</dbReference>
<dbReference type="InterPro" id="IPR043504">
    <property type="entry name" value="Peptidase_S1_PA_chymotrypsin"/>
</dbReference>
<evidence type="ECO:0000259" key="11">
    <source>
        <dbReference type="PROSITE" id="PS50878"/>
    </source>
</evidence>
<accession>A0A0J7K8S9</accession>
<feature type="domain" description="Peptidase S1" evidence="10">
    <location>
        <begin position="492"/>
        <end position="733"/>
    </location>
</feature>
<evidence type="ECO:0000256" key="5">
    <source>
        <dbReference type="ARBA" id="ARBA00022825"/>
    </source>
</evidence>
<dbReference type="GO" id="GO:0071897">
    <property type="term" value="P:DNA biosynthetic process"/>
    <property type="evidence" value="ECO:0007669"/>
    <property type="project" value="UniProtKB-ARBA"/>
</dbReference>
<dbReference type="FunFam" id="2.40.10.10:FF:000047">
    <property type="entry name" value="Trypsin eta"/>
    <property type="match status" value="1"/>
</dbReference>
<dbReference type="InterPro" id="IPR051487">
    <property type="entry name" value="Ser/Thr_Proteases_Immune/Dev"/>
</dbReference>
<dbReference type="InterPro" id="IPR000477">
    <property type="entry name" value="RT_dom"/>
</dbReference>
<dbReference type="GO" id="GO:0016485">
    <property type="term" value="P:protein processing"/>
    <property type="evidence" value="ECO:0007669"/>
    <property type="project" value="UniProtKB-ARBA"/>
</dbReference>
<dbReference type="Proteomes" id="UP000036403">
    <property type="component" value="Unassembled WGS sequence"/>
</dbReference>
<dbReference type="OrthoDB" id="10061449at2759"/>
<dbReference type="PaxDb" id="67767-A0A0J7K8S9"/>
<dbReference type="CDD" id="cd01650">
    <property type="entry name" value="RT_nLTR_like"/>
    <property type="match status" value="1"/>
</dbReference>
<evidence type="ECO:0000256" key="4">
    <source>
        <dbReference type="ARBA" id="ARBA00022801"/>
    </source>
</evidence>
<dbReference type="EC" id="3.4.21.1" evidence="8"/>
<dbReference type="PRINTS" id="PR00722">
    <property type="entry name" value="CHYMOTRYPSIN"/>
</dbReference>
<keyword evidence="5 9" id="KW-0720">Serine protease</keyword>
<evidence type="ECO:0000256" key="6">
    <source>
        <dbReference type="ARBA" id="ARBA00023157"/>
    </source>
</evidence>
<dbReference type="Pfam" id="PF00089">
    <property type="entry name" value="Trypsin"/>
    <property type="match status" value="1"/>
</dbReference>
<dbReference type="SMART" id="SM00020">
    <property type="entry name" value="Tryp_SPc"/>
    <property type="match status" value="1"/>
</dbReference>
<dbReference type="InterPro" id="IPR043502">
    <property type="entry name" value="DNA/RNA_pol_sf"/>
</dbReference>
<dbReference type="InterPro" id="IPR001254">
    <property type="entry name" value="Trypsin_dom"/>
</dbReference>
<proteinExistence type="inferred from homology"/>
<keyword evidence="2" id="KW-0964">Secreted</keyword>
<feature type="domain" description="Reverse transcriptase" evidence="11">
    <location>
        <begin position="1"/>
        <end position="162"/>
    </location>
</feature>
<evidence type="ECO:0000256" key="3">
    <source>
        <dbReference type="ARBA" id="ARBA00022670"/>
    </source>
</evidence>
<keyword evidence="13" id="KW-1185">Reference proteome</keyword>
<dbReference type="PROSITE" id="PS00134">
    <property type="entry name" value="TRYPSIN_HIS"/>
    <property type="match status" value="1"/>
</dbReference>
<dbReference type="Pfam" id="PF00078">
    <property type="entry name" value="RVT_1"/>
    <property type="match status" value="1"/>
</dbReference>
<dbReference type="PROSITE" id="PS50240">
    <property type="entry name" value="TRYPSIN_DOM"/>
    <property type="match status" value="1"/>
</dbReference>
<keyword evidence="3 9" id="KW-0645">Protease</keyword>
<dbReference type="SUPFAM" id="SSF56672">
    <property type="entry name" value="DNA/RNA polymerases"/>
    <property type="match status" value="1"/>
</dbReference>
<reference evidence="12 13" key="1">
    <citation type="submission" date="2015-04" db="EMBL/GenBank/DDBJ databases">
        <title>Lasius niger genome sequencing.</title>
        <authorList>
            <person name="Konorov E.A."/>
            <person name="Nikitin M.A."/>
            <person name="Kirill M.V."/>
            <person name="Chang P."/>
        </authorList>
    </citation>
    <scope>NUCLEOTIDE SEQUENCE [LARGE SCALE GENOMIC DNA]</scope>
    <source>
        <tissue evidence="12">Whole</tissue>
    </source>
</reference>
<comment type="caution">
    <text evidence="12">The sequence shown here is derived from an EMBL/GenBank/DDBJ whole genome shotgun (WGS) entry which is preliminary data.</text>
</comment>
<protein>
    <recommendedName>
        <fullName evidence="8">chymotrypsin</fullName>
        <ecNumber evidence="8">3.4.21.1</ecNumber>
    </recommendedName>
</protein>
<dbReference type="InterPro" id="IPR001314">
    <property type="entry name" value="Peptidase_S1A"/>
</dbReference>
<evidence type="ECO:0000256" key="2">
    <source>
        <dbReference type="ARBA" id="ARBA00022525"/>
    </source>
</evidence>
<dbReference type="AlphaFoldDB" id="A0A0J7K8S9"/>
<name>A0A0J7K8S9_LASNI</name>
<sequence>IDLKAAFDSVDREVLVRALRERGVREGLIERVEEVIGETKSRVRIGEEISEEFWTGRGVRQGCPLSPLLFNILIADLEEEIARGKWGGVKLGEKRIFSLAYADDIVLLAEEEDEMRAMLARTERYMDNKRLEVNVMKTKIMIFRKGGGRRKRIKWIWKGKKIEEVKEIKYLGYVFQSNGSQDGHVRDRIKKAVGIMGQVWSIGKRKFGKDIGKRTWLFDALVWTVLSYGAEIWGWKEREKVEKVEERFLKWLLGVDRRTPGYMVREELKRDKLRSRAARRAWNFEKRLEEGKGGRLAKDCLEEIKERTGKGRGVSGWEKEREEFFRGAGLEELAWNREGEGGMVEYEEVEKKDKELQREERKEKIQESRFNRWYKRIRSEGIPEYLKKGWSEKRWGRMTRFRLGNEMRESRYWESEEKKVCRICGRERETWEHVWEGCGRGEGEGEESWQEAVERILGEEGKGEEWMKECLLAAILVFQACLATPFGLKPRITDGEDATPGEFPYQVSIRWGIPPLVPLRHACGGSILNEHYVLTAGHCILKIGKLKVFAGKHHISRDEDTQQEVAVERAIVHAQYPGGVAPYDIAILKLKTPLTFNKRVSAVTLPKQNEVRTGNAVLSGWGSTSKNLLPVLPDVLQKVTVPLLDNQSCLKKFPDNVIGKRPEIFDTQICTDAVGEISACSGDSGGPLVQLENNTPVQVGIVSWGVLPCGVNRVPSVYTRVASYIDWIHDIINV</sequence>
<keyword evidence="4 9" id="KW-0378">Hydrolase</keyword>
<comment type="similarity">
    <text evidence="7">Belongs to the peptidase S1 family. CLIP subfamily.</text>
</comment>
<gene>
    <name evidence="12" type="ORF">RF55_14069</name>
</gene>
<dbReference type="PROSITE" id="PS50878">
    <property type="entry name" value="RT_POL"/>
    <property type="match status" value="1"/>
</dbReference>
<dbReference type="STRING" id="67767.A0A0J7K8S9"/>
<dbReference type="GO" id="GO:0004252">
    <property type="term" value="F:serine-type endopeptidase activity"/>
    <property type="evidence" value="ECO:0007669"/>
    <property type="project" value="UniProtKB-EC"/>
</dbReference>
<keyword evidence="6" id="KW-1015">Disulfide bond</keyword>
<feature type="non-terminal residue" evidence="12">
    <location>
        <position position="1"/>
    </location>
</feature>
<dbReference type="PROSITE" id="PS00135">
    <property type="entry name" value="TRYPSIN_SER"/>
    <property type="match status" value="1"/>
</dbReference>
<dbReference type="InterPro" id="IPR033116">
    <property type="entry name" value="TRYPSIN_SER"/>
</dbReference>
<evidence type="ECO:0000256" key="7">
    <source>
        <dbReference type="ARBA" id="ARBA00024195"/>
    </source>
</evidence>
<dbReference type="CDD" id="cd00190">
    <property type="entry name" value="Tryp_SPc"/>
    <property type="match status" value="1"/>
</dbReference>
<dbReference type="SUPFAM" id="SSF50494">
    <property type="entry name" value="Trypsin-like serine proteases"/>
    <property type="match status" value="1"/>
</dbReference>
<dbReference type="GO" id="GO:0005576">
    <property type="term" value="C:extracellular region"/>
    <property type="evidence" value="ECO:0007669"/>
    <property type="project" value="UniProtKB-SubCell"/>
</dbReference>
<evidence type="ECO:0000313" key="13">
    <source>
        <dbReference type="Proteomes" id="UP000036403"/>
    </source>
</evidence>
<dbReference type="PANTHER" id="PTHR24256">
    <property type="entry name" value="TRYPTASE-RELATED"/>
    <property type="match status" value="1"/>
</dbReference>